<evidence type="ECO:0000313" key="6">
    <source>
        <dbReference type="EMBL" id="MBB3057943.1"/>
    </source>
</evidence>
<dbReference type="GO" id="GO:0016020">
    <property type="term" value="C:membrane"/>
    <property type="evidence" value="ECO:0007669"/>
    <property type="project" value="UniProtKB-SubCell"/>
</dbReference>
<keyword evidence="3 5" id="KW-1133">Transmembrane helix</keyword>
<organism evidence="6 7">
    <name type="scientific">Mucilaginibacter gotjawali</name>
    <dbReference type="NCBI Taxonomy" id="1550579"/>
    <lineage>
        <taxon>Bacteria</taxon>
        <taxon>Pseudomonadati</taxon>
        <taxon>Bacteroidota</taxon>
        <taxon>Sphingobacteriia</taxon>
        <taxon>Sphingobacteriales</taxon>
        <taxon>Sphingobacteriaceae</taxon>
        <taxon>Mucilaginibacter</taxon>
    </lineage>
</organism>
<protein>
    <submittedName>
        <fullName evidence="6">Membrane protein</fullName>
    </submittedName>
</protein>
<dbReference type="PANTHER" id="PTHR36974">
    <property type="entry name" value="MEMBRANE PROTEIN-RELATED"/>
    <property type="match status" value="1"/>
</dbReference>
<comment type="caution">
    <text evidence="6">The sequence shown here is derived from an EMBL/GenBank/DDBJ whole genome shotgun (WGS) entry which is preliminary data.</text>
</comment>
<keyword evidence="7" id="KW-1185">Reference proteome</keyword>
<gene>
    <name evidence="6" type="ORF">FHS11_004386</name>
</gene>
<reference evidence="6" key="1">
    <citation type="submission" date="2020-08" db="EMBL/GenBank/DDBJ databases">
        <title>Genomic Encyclopedia of Type Strains, Phase III (KMG-III): the genomes of soil and plant-associated and newly described type strains.</title>
        <authorList>
            <person name="Whitman W."/>
        </authorList>
    </citation>
    <scope>NUCLEOTIDE SEQUENCE [LARGE SCALE GENOMIC DNA]</scope>
    <source>
        <strain evidence="6">CECT 8628</strain>
    </source>
</reference>
<keyword evidence="2 5" id="KW-0812">Transmembrane</keyword>
<dbReference type="OrthoDB" id="327939at2"/>
<accession>A0A839SKX6</accession>
<dbReference type="AlphaFoldDB" id="A0A839SKX6"/>
<dbReference type="InterPro" id="IPR032808">
    <property type="entry name" value="DoxX"/>
</dbReference>
<dbReference type="RefSeq" id="WP_096349628.1">
    <property type="nucleotide sequence ID" value="NZ_AP017313.1"/>
</dbReference>
<dbReference type="Pfam" id="PF07681">
    <property type="entry name" value="DoxX"/>
    <property type="match status" value="1"/>
</dbReference>
<evidence type="ECO:0000256" key="5">
    <source>
        <dbReference type="SAM" id="Phobius"/>
    </source>
</evidence>
<feature type="transmembrane region" description="Helical" evidence="5">
    <location>
        <begin position="104"/>
        <end position="123"/>
    </location>
</feature>
<proteinExistence type="predicted"/>
<dbReference type="Proteomes" id="UP000539265">
    <property type="component" value="Unassembled WGS sequence"/>
</dbReference>
<evidence type="ECO:0000256" key="3">
    <source>
        <dbReference type="ARBA" id="ARBA00022989"/>
    </source>
</evidence>
<name>A0A839SKX6_9SPHI</name>
<evidence type="ECO:0000256" key="4">
    <source>
        <dbReference type="ARBA" id="ARBA00023136"/>
    </source>
</evidence>
<feature type="transmembrane region" description="Helical" evidence="5">
    <location>
        <begin position="67"/>
        <end position="84"/>
    </location>
</feature>
<keyword evidence="4 5" id="KW-0472">Membrane</keyword>
<evidence type="ECO:0000256" key="2">
    <source>
        <dbReference type="ARBA" id="ARBA00022692"/>
    </source>
</evidence>
<feature type="transmembrane region" description="Helical" evidence="5">
    <location>
        <begin position="43"/>
        <end position="60"/>
    </location>
</feature>
<sequence length="131" mass="14932">MHKLKKISLVIMVVGYGAAGLNHFRSPASYIKIIPPYFPHPEILNIAAGNFEIGFAIMLLFTQTRRLAAWGIILMLVAFLPVHIKMVIDAPFMLGDLKVTPFIAWLRLVVLQPVLILWAWWYTDFAVKEKN</sequence>
<dbReference type="GO" id="GO:0030416">
    <property type="term" value="P:methylamine metabolic process"/>
    <property type="evidence" value="ECO:0007669"/>
    <property type="project" value="InterPro"/>
</dbReference>
<comment type="subcellular location">
    <subcellularLocation>
        <location evidence="1">Membrane</location>
        <topology evidence="1">Multi-pass membrane protein</topology>
    </subcellularLocation>
</comment>
<dbReference type="EMBL" id="JACHWX010000016">
    <property type="protein sequence ID" value="MBB3057943.1"/>
    <property type="molecule type" value="Genomic_DNA"/>
</dbReference>
<evidence type="ECO:0000256" key="1">
    <source>
        <dbReference type="ARBA" id="ARBA00004141"/>
    </source>
</evidence>
<dbReference type="PANTHER" id="PTHR36974:SF1">
    <property type="entry name" value="DOXX FAMILY MEMBRANE PROTEIN"/>
    <property type="match status" value="1"/>
</dbReference>
<evidence type="ECO:0000313" key="7">
    <source>
        <dbReference type="Proteomes" id="UP000539265"/>
    </source>
</evidence>